<name>A0A8H7AF55_9EURO</name>
<comment type="caution">
    <text evidence="2">The sequence shown here is derived from an EMBL/GenBank/DDBJ whole genome shotgun (WGS) entry which is preliminary data.</text>
</comment>
<keyword evidence="3" id="KW-1185">Reference proteome</keyword>
<dbReference type="Gene3D" id="1.20.1050.10">
    <property type="match status" value="1"/>
</dbReference>
<sequence length="88" mass="10188">MWSQSHDSGPEHIRSCTSQRRLENSHMGTEISVADCFLVLASWGAECFGVHMMPFTKIVEVYGRRMEESALEKAHWRNQEDTPEEFKT</sequence>
<gene>
    <name evidence="2" type="ORF">GJ744_011070</name>
</gene>
<accession>A0A8H7AF55</accession>
<dbReference type="SUPFAM" id="SSF47616">
    <property type="entry name" value="GST C-terminal domain-like"/>
    <property type="match status" value="1"/>
</dbReference>
<feature type="compositionally biased region" description="Basic and acidic residues" evidence="1">
    <location>
        <begin position="8"/>
        <end position="21"/>
    </location>
</feature>
<protein>
    <recommendedName>
        <fullName evidence="4">GST C-terminal domain-containing protein</fullName>
    </recommendedName>
</protein>
<organism evidence="2 3">
    <name type="scientific">Endocarpon pusillum</name>
    <dbReference type="NCBI Taxonomy" id="364733"/>
    <lineage>
        <taxon>Eukaryota</taxon>
        <taxon>Fungi</taxon>
        <taxon>Dikarya</taxon>
        <taxon>Ascomycota</taxon>
        <taxon>Pezizomycotina</taxon>
        <taxon>Eurotiomycetes</taxon>
        <taxon>Chaetothyriomycetidae</taxon>
        <taxon>Verrucariales</taxon>
        <taxon>Verrucariaceae</taxon>
        <taxon>Endocarpon</taxon>
    </lineage>
</organism>
<dbReference type="OrthoDB" id="202840at2759"/>
<dbReference type="EMBL" id="JAACFV010000077">
    <property type="protein sequence ID" value="KAF7506939.1"/>
    <property type="molecule type" value="Genomic_DNA"/>
</dbReference>
<proteinExistence type="predicted"/>
<evidence type="ECO:0000313" key="3">
    <source>
        <dbReference type="Proteomes" id="UP000606974"/>
    </source>
</evidence>
<dbReference type="InterPro" id="IPR036282">
    <property type="entry name" value="Glutathione-S-Trfase_C_sf"/>
</dbReference>
<dbReference type="Proteomes" id="UP000606974">
    <property type="component" value="Unassembled WGS sequence"/>
</dbReference>
<dbReference type="AlphaFoldDB" id="A0A8H7AF55"/>
<evidence type="ECO:0000256" key="1">
    <source>
        <dbReference type="SAM" id="MobiDB-lite"/>
    </source>
</evidence>
<evidence type="ECO:0000313" key="2">
    <source>
        <dbReference type="EMBL" id="KAF7506939.1"/>
    </source>
</evidence>
<evidence type="ECO:0008006" key="4">
    <source>
        <dbReference type="Google" id="ProtNLM"/>
    </source>
</evidence>
<feature type="region of interest" description="Disordered" evidence="1">
    <location>
        <begin position="1"/>
        <end position="21"/>
    </location>
</feature>
<reference evidence="2" key="1">
    <citation type="submission" date="2020-02" db="EMBL/GenBank/DDBJ databases">
        <authorList>
            <person name="Palmer J.M."/>
        </authorList>
    </citation>
    <scope>NUCLEOTIDE SEQUENCE</scope>
    <source>
        <strain evidence="2">EPUS1.4</strain>
        <tissue evidence="2">Thallus</tissue>
    </source>
</reference>